<dbReference type="OrthoDB" id="67540at2759"/>
<evidence type="ECO:0000256" key="2">
    <source>
        <dbReference type="ARBA" id="ARBA00023136"/>
    </source>
</evidence>
<dbReference type="Pfam" id="PF07064">
    <property type="entry name" value="RIC1"/>
    <property type="match status" value="1"/>
</dbReference>
<organism>
    <name type="scientific">Pediculus humanus subsp. corporis</name>
    <name type="common">Body louse</name>
    <dbReference type="NCBI Taxonomy" id="121224"/>
    <lineage>
        <taxon>Eukaryota</taxon>
        <taxon>Metazoa</taxon>
        <taxon>Ecdysozoa</taxon>
        <taxon>Arthropoda</taxon>
        <taxon>Hexapoda</taxon>
        <taxon>Insecta</taxon>
        <taxon>Pterygota</taxon>
        <taxon>Neoptera</taxon>
        <taxon>Paraneoptera</taxon>
        <taxon>Psocodea</taxon>
        <taxon>Troctomorpha</taxon>
        <taxon>Phthiraptera</taxon>
        <taxon>Anoplura</taxon>
        <taxon>Pediculidae</taxon>
        <taxon>Pediculus</taxon>
    </lineage>
</organism>
<dbReference type="InParanoid" id="E0VMH4"/>
<dbReference type="InterPro" id="IPR009771">
    <property type="entry name" value="RIC1_C"/>
</dbReference>
<dbReference type="CTD" id="8235883"/>
<proteinExistence type="predicted"/>
<dbReference type="GO" id="GO:0006886">
    <property type="term" value="P:intracellular protein transport"/>
    <property type="evidence" value="ECO:0007669"/>
    <property type="project" value="InterPro"/>
</dbReference>
<keyword evidence="8" id="KW-1185">Reference proteome</keyword>
<accession>E0VMH4</accession>
<reference evidence="6" key="2">
    <citation type="submission" date="2007-04" db="EMBL/GenBank/DDBJ databases">
        <title>The genome of the human body louse.</title>
        <authorList>
            <consortium name="The Human Body Louse Genome Consortium"/>
            <person name="Kirkness E."/>
            <person name="Walenz B."/>
            <person name="Hass B."/>
            <person name="Bruggner R."/>
            <person name="Strausberg R."/>
        </authorList>
    </citation>
    <scope>NUCLEOTIDE SEQUENCE</scope>
    <source>
        <strain evidence="6">USDA</strain>
    </source>
</reference>
<dbReference type="InterPro" id="IPR011044">
    <property type="entry name" value="Quino_amine_DH_bsu"/>
</dbReference>
<dbReference type="GeneID" id="8235883"/>
<keyword evidence="2" id="KW-0472">Membrane</keyword>
<dbReference type="EMBL" id="AAZO01003589">
    <property type="status" value="NOT_ANNOTATED_CDS"/>
    <property type="molecule type" value="Genomic_DNA"/>
</dbReference>
<dbReference type="KEGG" id="phu:Phum_PHUM309380"/>
<reference evidence="7" key="3">
    <citation type="submission" date="2020-05" db="UniProtKB">
        <authorList>
            <consortium name="EnsemblMetazoa"/>
        </authorList>
    </citation>
    <scope>IDENTIFICATION</scope>
    <source>
        <strain evidence="7">USDA</strain>
    </source>
</reference>
<sequence length="1463" mass="164287">MYFPIGWPKVLKIPESGRSELKQVIHNRDKVLFAILTSDSLSVWFCKPCVSIGTYKRSAQSLEKFGSNILVQWRPDSTMLVVITSGGYLLFFKLDVGNQKPLYEQIDSPQPNLRRDSAELYMKEVIPPLSLSLANSVCVDGKISNIICIRDELMVSTNLGKILRYKWEGCQNLDYSLDLKRIPFCIDQQVSKAIPIVEEKVYVVDIEYSPLVGGFAIVLSDGRAAFLTASSLKFDPNQVQGIWAQNIEDALCASVNHKFRLIAFGRKNSQGIVYCIDESTGGLEVSHQMILSSKDYPGEPGGVHSMKWTPDGCAIAVAWSKGGLSLWSTFGALLMCTLGWDYGLHADICKANPLNIKSIEWSAEGYQLWLLNHTCHCNEKETDEVDNILQLDFVKSTLSVNPSMSYSQHILLQGEDKLYINLCDSTLKGLSKRGRETSNSRFSSDMIETHNCIGRNSFMDSKQWIIIPLPATYSATNWPIRYTAIDLEGQNVAVAGRTGLAHYSLLTRKWKLFGNETQEKDFVVTGGLLWWNTLLVMGCYSIIENKDEIRFYPRDTKLDNAFLKNLKISAPLLLLNILRDKLITFGADSQINIYSLTMKDNDYLNLSKSISISVLQSIDIGALCVHPACVVSVTLTQLRTETSRLTSKDAESIILNISGRLLMVQRELKHSPDSDNSSFSPSCTTPTVLASCVENVWLPRKSRKEKPHLTEALWLFCGAHGMRVWLPLFPRDSDKAHTFMSKRIMLPFQLKIYPMAILFEEAILLGAANDTTLYTSDSNSIFSIPFCVLEKTSQVYLHQILRQLIRRNLGFHAWEIARSCTNLPYFPHSLELLLHEVLEEEATSKEPIPDALMPSIIEFIQEFPVYLQTIVQCARKTEIALWPYLFSAAGKPKELFQECMTRRQLDTAASYLIILQNLEPSSVSRQYATLLLDAALENCKWELSKDLVRFLRAIDPNDVESPRASFNMPSKYGVTAQASQLKPNEEDLSLVLGTMQVSRGRSYSTTISPKVQSSETSSHGGSHKEIFRTNSNNSANEVEKANSIKRKKSVPAGNLDSRETSAEEFFIDVILQRHARRLLSTQRLLDLGHFAAHLDFHPVSWLTRERNRAARVEDFVGALKHLHSDFNWPYPVVNHSGIFPWQRKMSSTSGSSPGLSPLIEDRMKSITDTGTKSSQIGDSGYLSHPSGFGHQAIFNHTPSILASEIPINQMVEAQLMPHLIHENSSITSEESSVWGGDDRDQYNLELCNNDLKVLEQLSQVANKGNPKAEVQLRYLLQVMLEANCLEWSIIVAILLHDAMAVFRVTNAARSPDHSLSAVQRLRDGILSLLQWTNTQCLGYKPFMVTIQNQISVLNKILLIKEHQERQINVINESRKTPPGKRSRKTSSNQDSTNMLQNLTGLNSETCCDNIPIPVKTSEEKSNKSCKSNGPSSEESFKKSDSVSLPDVEEISKEIQQSSQCIVS</sequence>
<feature type="compositionally biased region" description="Polar residues" evidence="4">
    <location>
        <begin position="1003"/>
        <end position="1020"/>
    </location>
</feature>
<gene>
    <name evidence="7" type="primary">8235883</name>
    <name evidence="6" type="ORF">Phum_PHUM309380</name>
</gene>
<protein>
    <recommendedName>
        <fullName evidence="3">Protein RIC1 homolog</fullName>
    </recommendedName>
</protein>
<evidence type="ECO:0000256" key="3">
    <source>
        <dbReference type="ARBA" id="ARBA00029879"/>
    </source>
</evidence>
<evidence type="ECO:0000313" key="7">
    <source>
        <dbReference type="EnsemblMetazoa" id="PHUM309380-PA"/>
    </source>
</evidence>
<dbReference type="SUPFAM" id="SSF50969">
    <property type="entry name" value="YVTN repeat-like/Quinoprotein amine dehydrogenase"/>
    <property type="match status" value="1"/>
</dbReference>
<dbReference type="GO" id="GO:0042147">
    <property type="term" value="P:retrograde transport, endosome to Golgi"/>
    <property type="evidence" value="ECO:0007669"/>
    <property type="project" value="TreeGrafter"/>
</dbReference>
<feature type="region of interest" description="Disordered" evidence="4">
    <location>
        <begin position="1003"/>
        <end position="1055"/>
    </location>
</feature>
<dbReference type="GO" id="GO:0005829">
    <property type="term" value="C:cytosol"/>
    <property type="evidence" value="ECO:0007669"/>
    <property type="project" value="TreeGrafter"/>
</dbReference>
<evidence type="ECO:0000313" key="8">
    <source>
        <dbReference type="Proteomes" id="UP000009046"/>
    </source>
</evidence>
<name>E0VMH4_PEDHC</name>
<dbReference type="PANTHER" id="PTHR22746">
    <property type="entry name" value="RAB6A-GEF COMPLEX PARTNER PROTEIN 1"/>
    <property type="match status" value="1"/>
</dbReference>
<feature type="compositionally biased region" description="Polar residues" evidence="4">
    <location>
        <begin position="1453"/>
        <end position="1463"/>
    </location>
</feature>
<dbReference type="InterPro" id="IPR040096">
    <property type="entry name" value="Ric1"/>
</dbReference>
<dbReference type="GO" id="GO:0000139">
    <property type="term" value="C:Golgi membrane"/>
    <property type="evidence" value="ECO:0007669"/>
    <property type="project" value="TreeGrafter"/>
</dbReference>
<feature type="region of interest" description="Disordered" evidence="4">
    <location>
        <begin position="1417"/>
        <end position="1463"/>
    </location>
</feature>
<dbReference type="OMA" id="MVYDRAM"/>
<evidence type="ECO:0000256" key="4">
    <source>
        <dbReference type="SAM" id="MobiDB-lite"/>
    </source>
</evidence>
<dbReference type="PANTHER" id="PTHR22746:SF10">
    <property type="entry name" value="GUANINE NUCLEOTIDE EXCHANGE FACTOR SUBUNIT RIC1"/>
    <property type="match status" value="1"/>
</dbReference>
<dbReference type="EMBL" id="DS235308">
    <property type="protein sequence ID" value="EEB14580.1"/>
    <property type="molecule type" value="Genomic_DNA"/>
</dbReference>
<dbReference type="RefSeq" id="XP_002427318.1">
    <property type="nucleotide sequence ID" value="XM_002427273.1"/>
</dbReference>
<evidence type="ECO:0000256" key="1">
    <source>
        <dbReference type="ARBA" id="ARBA00004370"/>
    </source>
</evidence>
<feature type="compositionally biased region" description="Polar residues" evidence="4">
    <location>
        <begin position="1385"/>
        <end position="1394"/>
    </location>
</feature>
<reference evidence="6" key="1">
    <citation type="submission" date="2007-04" db="EMBL/GenBank/DDBJ databases">
        <title>Annotation of Pediculus humanus corporis strain USDA.</title>
        <authorList>
            <person name="Kirkness E."/>
            <person name="Hannick L."/>
            <person name="Hass B."/>
            <person name="Bruggner R."/>
            <person name="Lawson D."/>
            <person name="Bidwell S."/>
            <person name="Joardar V."/>
            <person name="Caler E."/>
            <person name="Walenz B."/>
            <person name="Inman J."/>
            <person name="Schobel S."/>
            <person name="Galinsky K."/>
            <person name="Amedeo P."/>
            <person name="Strausberg R."/>
        </authorList>
    </citation>
    <scope>NUCLEOTIDE SEQUENCE</scope>
    <source>
        <strain evidence="6">USDA</strain>
    </source>
</reference>
<dbReference type="GO" id="GO:0034066">
    <property type="term" value="C:Ric1-Rgp1 guanyl-nucleotide exchange factor complex"/>
    <property type="evidence" value="ECO:0007669"/>
    <property type="project" value="InterPro"/>
</dbReference>
<dbReference type="STRING" id="121224.E0VMH4"/>
<dbReference type="VEuPathDB" id="VectorBase:PHUM309380"/>
<dbReference type="eggNOG" id="KOG2006">
    <property type="taxonomic scope" value="Eukaryota"/>
</dbReference>
<evidence type="ECO:0000259" key="5">
    <source>
        <dbReference type="Pfam" id="PF07064"/>
    </source>
</evidence>
<dbReference type="EnsemblMetazoa" id="PHUM309380-RA">
    <property type="protein sequence ID" value="PHUM309380-PA"/>
    <property type="gene ID" value="PHUM309380"/>
</dbReference>
<dbReference type="Pfam" id="PF25440">
    <property type="entry name" value="Beta-prop_RIC1_2nd"/>
    <property type="match status" value="1"/>
</dbReference>
<comment type="subcellular location">
    <subcellularLocation>
        <location evidence="1">Membrane</location>
    </subcellularLocation>
</comment>
<feature type="domain" description="RIC1 C-terminal alpha solenoid region" evidence="5">
    <location>
        <begin position="798"/>
        <end position="964"/>
    </location>
</feature>
<dbReference type="HOGENOM" id="CLU_002060_3_1_1"/>
<dbReference type="FunCoup" id="E0VMH4">
    <property type="interactions" value="1559"/>
</dbReference>
<dbReference type="Proteomes" id="UP000009046">
    <property type="component" value="Unassembled WGS sequence"/>
</dbReference>
<evidence type="ECO:0000313" key="6">
    <source>
        <dbReference type="EMBL" id="EEB14580.1"/>
    </source>
</evidence>
<feature type="region of interest" description="Disordered" evidence="4">
    <location>
        <begin position="1369"/>
        <end position="1394"/>
    </location>
</feature>